<sequence>MIKDIDGGVWLPW</sequence>
<evidence type="ECO:0000313" key="1">
    <source>
        <dbReference type="EMBL" id="MCI79007.1"/>
    </source>
</evidence>
<proteinExistence type="predicted"/>
<comment type="caution">
    <text evidence="1">The sequence shown here is derived from an EMBL/GenBank/DDBJ whole genome shotgun (WGS) entry which is preliminary data.</text>
</comment>
<organism evidence="1 2">
    <name type="scientific">Trifolium medium</name>
    <dbReference type="NCBI Taxonomy" id="97028"/>
    <lineage>
        <taxon>Eukaryota</taxon>
        <taxon>Viridiplantae</taxon>
        <taxon>Streptophyta</taxon>
        <taxon>Embryophyta</taxon>
        <taxon>Tracheophyta</taxon>
        <taxon>Spermatophyta</taxon>
        <taxon>Magnoliopsida</taxon>
        <taxon>eudicotyledons</taxon>
        <taxon>Gunneridae</taxon>
        <taxon>Pentapetalae</taxon>
        <taxon>rosids</taxon>
        <taxon>fabids</taxon>
        <taxon>Fabales</taxon>
        <taxon>Fabaceae</taxon>
        <taxon>Papilionoideae</taxon>
        <taxon>50 kb inversion clade</taxon>
        <taxon>NPAAA clade</taxon>
        <taxon>Hologalegina</taxon>
        <taxon>IRL clade</taxon>
        <taxon>Trifolieae</taxon>
        <taxon>Trifolium</taxon>
    </lineage>
</organism>
<accession>A0A392UT67</accession>
<dbReference type="EMBL" id="LXQA010963936">
    <property type="protein sequence ID" value="MCI79007.1"/>
    <property type="molecule type" value="Genomic_DNA"/>
</dbReference>
<gene>
    <name evidence="1" type="ORF">A2U01_0100278</name>
</gene>
<keyword evidence="2" id="KW-1185">Reference proteome</keyword>
<reference evidence="1 2" key="1">
    <citation type="journal article" date="2018" name="Front. Plant Sci.">
        <title>Red Clover (Trifolium pratense) and Zigzag Clover (T. medium) - A Picture of Genomic Similarities and Differences.</title>
        <authorList>
            <person name="Dluhosova J."/>
            <person name="Istvanek J."/>
            <person name="Nedelnik J."/>
            <person name="Repkova J."/>
        </authorList>
    </citation>
    <scope>NUCLEOTIDE SEQUENCE [LARGE SCALE GENOMIC DNA]</scope>
    <source>
        <strain evidence="2">cv. 10/8</strain>
        <tissue evidence="1">Leaf</tissue>
    </source>
</reference>
<feature type="non-terminal residue" evidence="1">
    <location>
        <position position="13"/>
    </location>
</feature>
<dbReference type="Proteomes" id="UP000265520">
    <property type="component" value="Unassembled WGS sequence"/>
</dbReference>
<name>A0A392UT67_9FABA</name>
<protein>
    <submittedName>
        <fullName evidence="1">Uncharacterized protein</fullName>
    </submittedName>
</protein>
<evidence type="ECO:0000313" key="2">
    <source>
        <dbReference type="Proteomes" id="UP000265520"/>
    </source>
</evidence>